<dbReference type="InterPro" id="IPR016162">
    <property type="entry name" value="Ald_DH_N"/>
</dbReference>
<evidence type="ECO:0000313" key="6">
    <source>
        <dbReference type="Proteomes" id="UP000830167"/>
    </source>
</evidence>
<dbReference type="InterPro" id="IPR016161">
    <property type="entry name" value="Ald_DH/histidinol_DH"/>
</dbReference>
<proteinExistence type="inferred from homology"/>
<dbReference type="EMBL" id="CP089291">
    <property type="protein sequence ID" value="UOF90363.1"/>
    <property type="molecule type" value="Genomic_DNA"/>
</dbReference>
<gene>
    <name evidence="5" type="ORF">LSG31_21305</name>
</gene>
<keyword evidence="1 3" id="KW-0560">Oxidoreductase</keyword>
<dbReference type="PROSITE" id="PS00687">
    <property type="entry name" value="ALDEHYDE_DEHYDR_GLU"/>
    <property type="match status" value="1"/>
</dbReference>
<comment type="similarity">
    <text evidence="3">Belongs to the aldehyde dehydrogenase family.</text>
</comment>
<reference evidence="5" key="1">
    <citation type="submission" date="2021-12" db="EMBL/GenBank/DDBJ databases">
        <title>Alicyclobacillaceae gen. nov., sp. nov., isolated from chalcocite enrichment system.</title>
        <authorList>
            <person name="Jiang Z."/>
        </authorList>
    </citation>
    <scope>NUCLEOTIDE SEQUENCE</scope>
    <source>
        <strain evidence="5">MYW30-H2</strain>
    </source>
</reference>
<dbReference type="InterPro" id="IPR015590">
    <property type="entry name" value="Aldehyde_DH_dom"/>
</dbReference>
<evidence type="ECO:0000256" key="3">
    <source>
        <dbReference type="RuleBase" id="RU003345"/>
    </source>
</evidence>
<dbReference type="InterPro" id="IPR029510">
    <property type="entry name" value="Ald_DH_CS_GLU"/>
</dbReference>
<dbReference type="InterPro" id="IPR016160">
    <property type="entry name" value="Ald_DH_CS_CYS"/>
</dbReference>
<dbReference type="Proteomes" id="UP000830167">
    <property type="component" value="Chromosome"/>
</dbReference>
<sequence>MIGVQVTAYKNYIDGQWVDSSDGNVFHSMNPADREDIVGCFQASTAEDAIRAIRAAEKTFPAWAKTSPSKRAAILNQAADILESRCEEIAHELTREEGKVLSASRLEVKRSAATLRYYAVEGLSFSGETFANDDPASMVFTVREPLGVIAVITPWNFPLSIPARKIAPALMTGNTVVFKPASETPLMGLRLTEALADAGIPAGVFNFITGSAAKVGTPLVTDAAIRGITFTGSTQAGEAIHRQVSLTTRMQMELGGKNPILVMEDADLDKAVELTIKGGFELTGQACTGTSRVIVMRNVHDEFVAKLVDQTSRLKIGNGFAEGVQVGPLANQSQLDTVLEYVAIGREEGANLVYGGDRLTENEYGKGYYVKPAIFTGVASHMRIAQEEIFGPVIAVIAVDSFNDALQVANGVAYGLSASIVTKDLEKAQTFVKEIQSGTVKVNRTTTGNLMHAPFGGLKKSSTSTFRESGRVGLEFFTQTKTVYFGY</sequence>
<feature type="domain" description="Aldehyde dehydrogenase" evidence="4">
    <location>
        <begin position="17"/>
        <end position="483"/>
    </location>
</feature>
<dbReference type="PANTHER" id="PTHR11699">
    <property type="entry name" value="ALDEHYDE DEHYDROGENASE-RELATED"/>
    <property type="match status" value="1"/>
</dbReference>
<dbReference type="Pfam" id="PF00171">
    <property type="entry name" value="Aldedh"/>
    <property type="match status" value="1"/>
</dbReference>
<dbReference type="SUPFAM" id="SSF53720">
    <property type="entry name" value="ALDH-like"/>
    <property type="match status" value="1"/>
</dbReference>
<dbReference type="Gene3D" id="3.40.309.10">
    <property type="entry name" value="Aldehyde Dehydrogenase, Chain A, domain 2"/>
    <property type="match status" value="1"/>
</dbReference>
<accession>A0ABY4CMG7</accession>
<protein>
    <submittedName>
        <fullName evidence="5">Aldehyde dehydrogenase family protein</fullName>
    </submittedName>
</protein>
<evidence type="ECO:0000259" key="4">
    <source>
        <dbReference type="Pfam" id="PF00171"/>
    </source>
</evidence>
<dbReference type="PROSITE" id="PS00070">
    <property type="entry name" value="ALDEHYDE_DEHYDR_CYS"/>
    <property type="match status" value="1"/>
</dbReference>
<keyword evidence="6" id="KW-1185">Reference proteome</keyword>
<dbReference type="InterPro" id="IPR016163">
    <property type="entry name" value="Ald_DH_C"/>
</dbReference>
<evidence type="ECO:0000256" key="1">
    <source>
        <dbReference type="ARBA" id="ARBA00023002"/>
    </source>
</evidence>
<evidence type="ECO:0000313" key="5">
    <source>
        <dbReference type="EMBL" id="UOF90363.1"/>
    </source>
</evidence>
<organism evidence="5 6">
    <name type="scientific">Fodinisporobacter ferrooxydans</name>
    <dbReference type="NCBI Taxonomy" id="2901836"/>
    <lineage>
        <taxon>Bacteria</taxon>
        <taxon>Bacillati</taxon>
        <taxon>Bacillota</taxon>
        <taxon>Bacilli</taxon>
        <taxon>Bacillales</taxon>
        <taxon>Alicyclobacillaceae</taxon>
        <taxon>Fodinisporobacter</taxon>
    </lineage>
</organism>
<evidence type="ECO:0000256" key="2">
    <source>
        <dbReference type="PROSITE-ProRule" id="PRU10007"/>
    </source>
</evidence>
<feature type="active site" evidence="2">
    <location>
        <position position="253"/>
    </location>
</feature>
<dbReference type="RefSeq" id="WP_347437057.1">
    <property type="nucleotide sequence ID" value="NZ_CP089291.1"/>
</dbReference>
<dbReference type="Gene3D" id="3.40.605.10">
    <property type="entry name" value="Aldehyde Dehydrogenase, Chain A, domain 1"/>
    <property type="match status" value="1"/>
</dbReference>
<name>A0ABY4CMG7_9BACL</name>